<comment type="similarity">
    <text evidence="5">Belongs to the Deltex family.</text>
</comment>
<keyword evidence="4 5" id="KW-0479">Metal-binding</keyword>
<dbReference type="GO" id="GO:0007219">
    <property type="term" value="P:Notch signaling pathway"/>
    <property type="evidence" value="ECO:0007669"/>
    <property type="project" value="InterPro"/>
</dbReference>
<evidence type="ECO:0000256" key="3">
    <source>
        <dbReference type="ARBA" id="ARBA00022679"/>
    </source>
</evidence>
<comment type="caution">
    <text evidence="10">The sequence shown here is derived from an EMBL/GenBank/DDBJ whole genome shotgun (WGS) entry which is preliminary data.</text>
</comment>
<keyword evidence="3 5" id="KW-0808">Transferase</keyword>
<evidence type="ECO:0000259" key="8">
    <source>
        <dbReference type="Pfam" id="PF21717"/>
    </source>
</evidence>
<comment type="catalytic activity">
    <reaction evidence="1 5">
        <text>S-ubiquitinyl-[E2 ubiquitin-conjugating enzyme]-L-cysteine + [acceptor protein]-L-lysine = [E2 ubiquitin-conjugating enzyme]-L-cysteine + N(6)-ubiquitinyl-[acceptor protein]-L-lysine.</text>
        <dbReference type="EC" id="2.3.2.27"/>
    </reaction>
</comment>
<dbReference type="AlphaFoldDB" id="A0AAW1C9W5"/>
<evidence type="ECO:0000259" key="9">
    <source>
        <dbReference type="Pfam" id="PF23222"/>
    </source>
</evidence>
<dbReference type="Pfam" id="PF18102">
    <property type="entry name" value="DTC"/>
    <property type="match status" value="1"/>
</dbReference>
<sequence length="388" mass="43502">MPAAAPSARQRAALESNPEPQSCVFPPNIFAEKLEAKLSIHFQSPKKSGGGECNVRVKDRERGIYSVQFWSEEAKKSVKAHHGHTIEIGGITLEIRILPDSELAVVDAADFTNSVIGSVSPSLSSNFLPLQTDFKNKQEKIYAAGHESARKKIFLEVSATLNTDLLTKQQRSQVTDLCPTLKIERASSHLGVEKVVGPYEDIEKLHCHFEKLLKDHRGSEFWPPKKQDNCDEAKEDHNRRYGSDLEELAKMEVPSGASFEPQSHHKMQQVPSWEQPDSGTITITYHIPDGIQTERHPHPGKAFVGTFRKAYLPDNKEGREILKLLQRAFNQGLIFTVGQSRTTGATDVVTWNDIHHKTSMYGGEKGFGYPDPNYLKRVREELKAKGIE</sequence>
<keyword evidence="11" id="KW-1185">Reference proteome</keyword>
<proteinExistence type="inferred from homology"/>
<dbReference type="InterPro" id="IPR039398">
    <property type="entry name" value="Deltex_fam"/>
</dbReference>
<name>A0AAW1C9W5_CROAD</name>
<evidence type="ECO:0000313" key="11">
    <source>
        <dbReference type="Proteomes" id="UP001474421"/>
    </source>
</evidence>
<keyword evidence="5" id="KW-0963">Cytoplasm</keyword>
<reference evidence="10 11" key="1">
    <citation type="journal article" date="2024" name="Proc. Natl. Acad. Sci. U.S.A.">
        <title>The genetic regulatory architecture and epigenomic basis for age-related changes in rattlesnake venom.</title>
        <authorList>
            <person name="Hogan M.P."/>
            <person name="Holding M.L."/>
            <person name="Nystrom G.S."/>
            <person name="Colston T.J."/>
            <person name="Bartlett D.A."/>
            <person name="Mason A.J."/>
            <person name="Ellsworth S.A."/>
            <person name="Rautsaw R.M."/>
            <person name="Lawrence K.C."/>
            <person name="Strickland J.L."/>
            <person name="He B."/>
            <person name="Fraser P."/>
            <person name="Margres M.J."/>
            <person name="Gilbert D.M."/>
            <person name="Gibbs H.L."/>
            <person name="Parkinson C.L."/>
            <person name="Rokyta D.R."/>
        </authorList>
    </citation>
    <scope>NUCLEOTIDE SEQUENCE [LARGE SCALE GENOMIC DNA]</scope>
    <source>
        <strain evidence="10">DRR0105</strain>
    </source>
</reference>
<dbReference type="GO" id="GO:0008270">
    <property type="term" value="F:zinc ion binding"/>
    <property type="evidence" value="ECO:0007669"/>
    <property type="project" value="UniProtKB-KW"/>
</dbReference>
<dbReference type="InterPro" id="IPR039399">
    <property type="entry name" value="Deltex_C_sf"/>
</dbReference>
<dbReference type="InterPro" id="IPR039396">
    <property type="entry name" value="Deltex_C"/>
</dbReference>
<feature type="region of interest" description="Disordered" evidence="6">
    <location>
        <begin position="1"/>
        <end position="20"/>
    </location>
</feature>
<evidence type="ECO:0000259" key="7">
    <source>
        <dbReference type="Pfam" id="PF18102"/>
    </source>
</evidence>
<dbReference type="InterPro" id="IPR048418">
    <property type="entry name" value="DTX3L_a/b_dom"/>
</dbReference>
<dbReference type="GO" id="GO:0061630">
    <property type="term" value="F:ubiquitin protein ligase activity"/>
    <property type="evidence" value="ECO:0007669"/>
    <property type="project" value="UniProtKB-UniRule"/>
</dbReference>
<dbReference type="InterPro" id="IPR057051">
    <property type="entry name" value="PARP14_RPM_1"/>
</dbReference>
<dbReference type="PANTHER" id="PTHR12622">
    <property type="entry name" value="DELTEX-RELATED"/>
    <property type="match status" value="1"/>
</dbReference>
<dbReference type="CDD" id="cd09633">
    <property type="entry name" value="Deltex_C"/>
    <property type="match status" value="1"/>
</dbReference>
<dbReference type="Proteomes" id="UP001474421">
    <property type="component" value="Unassembled WGS sequence"/>
</dbReference>
<feature type="domain" description="DTX3L alpha/beta" evidence="8">
    <location>
        <begin position="157"/>
        <end position="214"/>
    </location>
</feature>
<organism evidence="10 11">
    <name type="scientific">Crotalus adamanteus</name>
    <name type="common">Eastern diamondback rattlesnake</name>
    <dbReference type="NCBI Taxonomy" id="8729"/>
    <lineage>
        <taxon>Eukaryota</taxon>
        <taxon>Metazoa</taxon>
        <taxon>Chordata</taxon>
        <taxon>Craniata</taxon>
        <taxon>Vertebrata</taxon>
        <taxon>Euteleostomi</taxon>
        <taxon>Lepidosauria</taxon>
        <taxon>Squamata</taxon>
        <taxon>Bifurcata</taxon>
        <taxon>Unidentata</taxon>
        <taxon>Episquamata</taxon>
        <taxon>Toxicofera</taxon>
        <taxon>Serpentes</taxon>
        <taxon>Colubroidea</taxon>
        <taxon>Viperidae</taxon>
        <taxon>Crotalinae</taxon>
        <taxon>Crotalus</taxon>
    </lineage>
</organism>
<dbReference type="Pfam" id="PF21717">
    <property type="entry name" value="DTX3L_a-b"/>
    <property type="match status" value="1"/>
</dbReference>
<evidence type="ECO:0000256" key="5">
    <source>
        <dbReference type="RuleBase" id="RU367105"/>
    </source>
</evidence>
<keyword evidence="5" id="KW-0863">Zinc-finger</keyword>
<evidence type="ECO:0000256" key="6">
    <source>
        <dbReference type="SAM" id="MobiDB-lite"/>
    </source>
</evidence>
<evidence type="ECO:0000313" key="10">
    <source>
        <dbReference type="EMBL" id="KAK9410547.1"/>
    </source>
</evidence>
<feature type="domain" description="PAR14-like first RRM" evidence="9">
    <location>
        <begin position="31"/>
        <end position="97"/>
    </location>
</feature>
<comment type="pathway">
    <text evidence="2 5">Protein modification; protein ubiquitination.</text>
</comment>
<dbReference type="GO" id="GO:0016567">
    <property type="term" value="P:protein ubiquitination"/>
    <property type="evidence" value="ECO:0007669"/>
    <property type="project" value="UniProtKB-UniRule"/>
</dbReference>
<feature type="compositionally biased region" description="Low complexity" evidence="6">
    <location>
        <begin position="1"/>
        <end position="13"/>
    </location>
</feature>
<dbReference type="Gene3D" id="3.30.390.130">
    <property type="match status" value="1"/>
</dbReference>
<dbReference type="Pfam" id="PF23222">
    <property type="entry name" value="RRM_PARP14_1"/>
    <property type="match status" value="1"/>
</dbReference>
<evidence type="ECO:0000256" key="2">
    <source>
        <dbReference type="ARBA" id="ARBA00004906"/>
    </source>
</evidence>
<dbReference type="EC" id="2.3.2.27" evidence="5"/>
<comment type="subcellular location">
    <subcellularLocation>
        <location evidence="5">Cytoplasm</location>
    </subcellularLocation>
</comment>
<accession>A0AAW1C9W5</accession>
<evidence type="ECO:0000256" key="4">
    <source>
        <dbReference type="ARBA" id="ARBA00022723"/>
    </source>
</evidence>
<keyword evidence="5" id="KW-0862">Zinc</keyword>
<dbReference type="InterPro" id="IPR012677">
    <property type="entry name" value="Nucleotide-bd_a/b_plait_sf"/>
</dbReference>
<feature type="domain" description="Deltex C-terminal" evidence="7">
    <location>
        <begin position="264"/>
        <end position="387"/>
    </location>
</feature>
<dbReference type="EMBL" id="JAOTOJ010000001">
    <property type="protein sequence ID" value="KAK9410547.1"/>
    <property type="molecule type" value="Genomic_DNA"/>
</dbReference>
<protein>
    <recommendedName>
        <fullName evidence="5">E3 ubiquitin-protein ligase</fullName>
        <ecNumber evidence="5">2.3.2.27</ecNumber>
    </recommendedName>
</protein>
<dbReference type="GO" id="GO:0005737">
    <property type="term" value="C:cytoplasm"/>
    <property type="evidence" value="ECO:0007669"/>
    <property type="project" value="UniProtKB-SubCell"/>
</dbReference>
<gene>
    <name evidence="10" type="ORF">NXF25_001722</name>
</gene>
<dbReference type="Gene3D" id="3.30.70.330">
    <property type="match status" value="1"/>
</dbReference>
<evidence type="ECO:0000256" key="1">
    <source>
        <dbReference type="ARBA" id="ARBA00000900"/>
    </source>
</evidence>